<dbReference type="OrthoDB" id="4697328at2"/>
<dbReference type="Pfam" id="PF01841">
    <property type="entry name" value="Transglut_core"/>
    <property type="match status" value="1"/>
</dbReference>
<dbReference type="InterPro" id="IPR002931">
    <property type="entry name" value="Transglutaminase-like"/>
</dbReference>
<proteinExistence type="predicted"/>
<dbReference type="InterPro" id="IPR038765">
    <property type="entry name" value="Papain-like_cys_pep_sf"/>
</dbReference>
<sequence length="229" mass="25178">MGTDAPGTADLAATYFLDHDSPEVVDFVARSAPAEGDPKARAVALYYAIRDGIPYEVYSADLSREGLRASATLRAGTGMCIHKSVLYASALRSIGVPSRLVLADVRNHLTSDRLRSLMGGDVFRHHCYTTVFLGGRWVKATPVFSSRLCRLYRMAQLEFDGRTDSVYHPYDLDGRRHMEFLHTHGEFSDLPYDRIVTDLRAAHPGLFAASMRVVDGSLVRDAANAAGGR</sequence>
<reference evidence="2 3" key="1">
    <citation type="submission" date="2018-03" db="EMBL/GenBank/DDBJ databases">
        <title>Bioinformatic expansion and discovery of thiopeptide antibiotics.</title>
        <authorList>
            <person name="Schwalen C.J."/>
            <person name="Hudson G.A."/>
            <person name="Mitchell D.A."/>
        </authorList>
    </citation>
    <scope>NUCLEOTIDE SEQUENCE [LARGE SCALE GENOMIC DNA]</scope>
    <source>
        <strain evidence="2 3">NRRL 8041</strain>
    </source>
</reference>
<accession>A0A318NLH0</accession>
<dbReference type="Proteomes" id="UP000248333">
    <property type="component" value="Unassembled WGS sequence"/>
</dbReference>
<gene>
    <name evidence="2" type="ORF">C7C45_29785</name>
</gene>
<name>A0A318NLH0_9ACTN</name>
<protein>
    <submittedName>
        <fullName evidence="2">Transglutaminase-like superfamily protein</fullName>
    </submittedName>
</protein>
<dbReference type="SMART" id="SM00460">
    <property type="entry name" value="TGc"/>
    <property type="match status" value="1"/>
</dbReference>
<dbReference type="PANTHER" id="PTHR33490">
    <property type="entry name" value="BLR5614 PROTEIN-RELATED"/>
    <property type="match status" value="1"/>
</dbReference>
<organism evidence="2 3">
    <name type="scientific">Micromonospora arborensis</name>
    <dbReference type="NCBI Taxonomy" id="2116518"/>
    <lineage>
        <taxon>Bacteria</taxon>
        <taxon>Bacillati</taxon>
        <taxon>Actinomycetota</taxon>
        <taxon>Actinomycetes</taxon>
        <taxon>Micromonosporales</taxon>
        <taxon>Micromonosporaceae</taxon>
        <taxon>Micromonospora</taxon>
    </lineage>
</organism>
<dbReference type="SUPFAM" id="SSF54001">
    <property type="entry name" value="Cysteine proteinases"/>
    <property type="match status" value="1"/>
</dbReference>
<keyword evidence="3" id="KW-1185">Reference proteome</keyword>
<dbReference type="AlphaFoldDB" id="A0A318NLH0"/>
<dbReference type="PANTHER" id="PTHR33490:SF3">
    <property type="entry name" value="CONSERVED INTEGRAL MEMBRANE PROTEIN"/>
    <property type="match status" value="1"/>
</dbReference>
<dbReference type="Gene3D" id="3.10.620.30">
    <property type="match status" value="1"/>
</dbReference>
<dbReference type="EMBL" id="PYBV01000048">
    <property type="protein sequence ID" value="PYC64840.1"/>
    <property type="molecule type" value="Genomic_DNA"/>
</dbReference>
<evidence type="ECO:0000313" key="3">
    <source>
        <dbReference type="Proteomes" id="UP000248333"/>
    </source>
</evidence>
<evidence type="ECO:0000313" key="2">
    <source>
        <dbReference type="EMBL" id="PYC64840.1"/>
    </source>
</evidence>
<comment type="caution">
    <text evidence="2">The sequence shown here is derived from an EMBL/GenBank/DDBJ whole genome shotgun (WGS) entry which is preliminary data.</text>
</comment>
<feature type="domain" description="Transglutaminase-like" evidence="1">
    <location>
        <begin position="72"/>
        <end position="144"/>
    </location>
</feature>
<dbReference type="RefSeq" id="WP_110567677.1">
    <property type="nucleotide sequence ID" value="NZ_PYBV01000048.1"/>
</dbReference>
<evidence type="ECO:0000259" key="1">
    <source>
        <dbReference type="SMART" id="SM00460"/>
    </source>
</evidence>